<name>A0A564FY38_9HYPH</name>
<keyword evidence="3" id="KW-0808">Transferase</keyword>
<dbReference type="Gene3D" id="3.90.550.10">
    <property type="entry name" value="Spore Coat Polysaccharide Biosynthesis Protein SpsA, Chain A"/>
    <property type="match status" value="1"/>
</dbReference>
<evidence type="ECO:0000313" key="7">
    <source>
        <dbReference type="Proteomes" id="UP000401717"/>
    </source>
</evidence>
<dbReference type="Proteomes" id="UP000401717">
    <property type="component" value="Unassembled WGS sequence"/>
</dbReference>
<evidence type="ECO:0008006" key="9">
    <source>
        <dbReference type="Google" id="ProtNLM"/>
    </source>
</evidence>
<evidence type="ECO:0000313" key="5">
    <source>
        <dbReference type="EMBL" id="GJD59079.1"/>
    </source>
</evidence>
<feature type="compositionally biased region" description="Pro residues" evidence="4">
    <location>
        <begin position="301"/>
        <end position="315"/>
    </location>
</feature>
<dbReference type="Proteomes" id="UP001055303">
    <property type="component" value="Unassembled WGS sequence"/>
</dbReference>
<comment type="similarity">
    <text evidence="1">Belongs to the glycosyltransferase 2 family.</text>
</comment>
<evidence type="ECO:0000256" key="3">
    <source>
        <dbReference type="ARBA" id="ARBA00022679"/>
    </source>
</evidence>
<reference evidence="5" key="3">
    <citation type="submission" date="2021-08" db="EMBL/GenBank/DDBJ databases">
        <authorList>
            <person name="Tani A."/>
            <person name="Ola A."/>
            <person name="Ogura Y."/>
            <person name="Katsura K."/>
            <person name="Hayashi T."/>
        </authorList>
    </citation>
    <scope>NUCLEOTIDE SEQUENCE</scope>
    <source>
        <strain evidence="5">DSM 22415</strain>
    </source>
</reference>
<protein>
    <recommendedName>
        <fullName evidence="9">Rhamnosyltransferase</fullName>
    </recommendedName>
</protein>
<dbReference type="EMBL" id="BPQI01000186">
    <property type="protein sequence ID" value="GJD59079.1"/>
    <property type="molecule type" value="Genomic_DNA"/>
</dbReference>
<accession>A0A564FY38</accession>
<dbReference type="AlphaFoldDB" id="A0A564FY38"/>
<dbReference type="SUPFAM" id="SSF53448">
    <property type="entry name" value="Nucleotide-diphospho-sugar transferases"/>
    <property type="match status" value="1"/>
</dbReference>
<proteinExistence type="inferred from homology"/>
<keyword evidence="8" id="KW-1185">Reference proteome</keyword>
<dbReference type="PANTHER" id="PTHR43179:SF12">
    <property type="entry name" value="GALACTOFURANOSYLTRANSFERASE GLFT2"/>
    <property type="match status" value="1"/>
</dbReference>
<reference evidence="5" key="2">
    <citation type="journal article" date="2021" name="Front. Microbiol.">
        <title>Comprehensive Comparative Genomics and Phenotyping of Methylobacterium Species.</title>
        <authorList>
            <person name="Alessa O."/>
            <person name="Ogura Y."/>
            <person name="Fujitani Y."/>
            <person name="Takami H."/>
            <person name="Hayashi T."/>
            <person name="Sahin N."/>
            <person name="Tani A."/>
        </authorList>
    </citation>
    <scope>NUCLEOTIDE SEQUENCE</scope>
    <source>
        <strain evidence="5">DSM 22415</strain>
    </source>
</reference>
<reference evidence="6 7" key="1">
    <citation type="submission" date="2019-06" db="EMBL/GenBank/DDBJ databases">
        <authorList>
            <person name="Rodrigo-Torres L."/>
            <person name="Arahal R. D."/>
            <person name="Lucena T."/>
        </authorList>
    </citation>
    <scope>NUCLEOTIDE SEQUENCE [LARGE SCALE GENOMIC DNA]</scope>
    <source>
        <strain evidence="6 7">SW08-7</strain>
    </source>
</reference>
<dbReference type="InterPro" id="IPR029044">
    <property type="entry name" value="Nucleotide-diphossugar_trans"/>
</dbReference>
<evidence type="ECO:0000313" key="6">
    <source>
        <dbReference type="EMBL" id="VUF13063.1"/>
    </source>
</evidence>
<dbReference type="GO" id="GO:0016757">
    <property type="term" value="F:glycosyltransferase activity"/>
    <property type="evidence" value="ECO:0007669"/>
    <property type="project" value="UniProtKB-KW"/>
</dbReference>
<sequence>MDPREGGAVAVGITLFRPTPEQIARVAERARGAAGPLIAFENGGVSAEAAATLAAAGVRLLSGGANLGIAAALNGLAGAAREIGARHLLLLDQDALPAPGMVETLAAAHARLAADGLAAAVVGPRPLAGPGHKVPGFPAHPGAARRGSLVPVGFLATSGSLVDLAAFAAVGPFRADYFIDGVDLEWCYRAWARGYGCWMEEATGLHHHVGSGTIRGPFGLAMARQPLFRMATYLRNAVYGLRLPHLPVRWKLRQAAYLPVQIGLYWADSGFRPRVLLRLAEALRDGLAGRLGPPRDLPGTLPAPLPATPPPETRP</sequence>
<dbReference type="EMBL" id="CABFVH010000016">
    <property type="protein sequence ID" value="VUF13063.1"/>
    <property type="molecule type" value="Genomic_DNA"/>
</dbReference>
<dbReference type="RefSeq" id="WP_144764765.1">
    <property type="nucleotide sequence ID" value="NZ_BPQI01000186.1"/>
</dbReference>
<keyword evidence="2" id="KW-0328">Glycosyltransferase</keyword>
<dbReference type="OrthoDB" id="9771846at2"/>
<evidence type="ECO:0000256" key="4">
    <source>
        <dbReference type="SAM" id="MobiDB-lite"/>
    </source>
</evidence>
<organism evidence="6 7">
    <name type="scientific">Methylobacterium dankookense</name>
    <dbReference type="NCBI Taxonomy" id="560405"/>
    <lineage>
        <taxon>Bacteria</taxon>
        <taxon>Pseudomonadati</taxon>
        <taxon>Pseudomonadota</taxon>
        <taxon>Alphaproteobacteria</taxon>
        <taxon>Hyphomicrobiales</taxon>
        <taxon>Methylobacteriaceae</taxon>
        <taxon>Methylobacterium</taxon>
    </lineage>
</organism>
<evidence type="ECO:0000256" key="2">
    <source>
        <dbReference type="ARBA" id="ARBA00022676"/>
    </source>
</evidence>
<evidence type="ECO:0000256" key="1">
    <source>
        <dbReference type="ARBA" id="ARBA00006739"/>
    </source>
</evidence>
<feature type="region of interest" description="Disordered" evidence="4">
    <location>
        <begin position="290"/>
        <end position="315"/>
    </location>
</feature>
<gene>
    <name evidence="5" type="ORF">IFDJLNFL_5006</name>
    <name evidence="6" type="ORF">MTDSW087_02761</name>
</gene>
<dbReference type="PANTHER" id="PTHR43179">
    <property type="entry name" value="RHAMNOSYLTRANSFERASE WBBL"/>
    <property type="match status" value="1"/>
</dbReference>
<evidence type="ECO:0000313" key="8">
    <source>
        <dbReference type="Proteomes" id="UP001055303"/>
    </source>
</evidence>